<name>A0AAV9RFP5_9TELE</name>
<dbReference type="EMBL" id="JAHHUM010001977">
    <property type="protein sequence ID" value="KAK5607737.1"/>
    <property type="molecule type" value="Genomic_DNA"/>
</dbReference>
<evidence type="ECO:0000259" key="2">
    <source>
        <dbReference type="SMART" id="SM01277"/>
    </source>
</evidence>
<feature type="region of interest" description="Disordered" evidence="1">
    <location>
        <begin position="1"/>
        <end position="70"/>
    </location>
</feature>
<dbReference type="Pfam" id="PF10608">
    <property type="entry name" value="MAGUK_N_PEST"/>
    <property type="match status" value="1"/>
</dbReference>
<evidence type="ECO:0000313" key="3">
    <source>
        <dbReference type="EMBL" id="KAK5607737.1"/>
    </source>
</evidence>
<dbReference type="SMART" id="SM01277">
    <property type="entry name" value="MAGUK_N_PEST"/>
    <property type="match status" value="1"/>
</dbReference>
<reference evidence="3 4" key="1">
    <citation type="submission" date="2021-06" db="EMBL/GenBank/DDBJ databases">
        <authorList>
            <person name="Palmer J.M."/>
        </authorList>
    </citation>
    <scope>NUCLEOTIDE SEQUENCE [LARGE SCALE GENOMIC DNA]</scope>
    <source>
        <strain evidence="3 4">MEX-2019</strain>
        <tissue evidence="3">Muscle</tissue>
    </source>
</reference>
<feature type="compositionally biased region" description="Basic and acidic residues" evidence="1">
    <location>
        <begin position="273"/>
        <end position="285"/>
    </location>
</feature>
<gene>
    <name evidence="3" type="ORF">CRENBAI_012878</name>
</gene>
<feature type="domain" description="Disks large homologue 1 N-terminal PEST" evidence="2">
    <location>
        <begin position="98"/>
        <end position="220"/>
    </location>
</feature>
<evidence type="ECO:0000256" key="1">
    <source>
        <dbReference type="SAM" id="MobiDB-lite"/>
    </source>
</evidence>
<dbReference type="InterPro" id="IPR019590">
    <property type="entry name" value="DLG1_PEST_dom"/>
</dbReference>
<organism evidence="3 4">
    <name type="scientific">Crenichthys baileyi</name>
    <name type="common">White River springfish</name>
    <dbReference type="NCBI Taxonomy" id="28760"/>
    <lineage>
        <taxon>Eukaryota</taxon>
        <taxon>Metazoa</taxon>
        <taxon>Chordata</taxon>
        <taxon>Craniata</taxon>
        <taxon>Vertebrata</taxon>
        <taxon>Euteleostomi</taxon>
        <taxon>Actinopterygii</taxon>
        <taxon>Neopterygii</taxon>
        <taxon>Teleostei</taxon>
        <taxon>Neoteleostei</taxon>
        <taxon>Acanthomorphata</taxon>
        <taxon>Ovalentaria</taxon>
        <taxon>Atherinomorphae</taxon>
        <taxon>Cyprinodontiformes</taxon>
        <taxon>Goodeidae</taxon>
        <taxon>Crenichthys</taxon>
    </lineage>
</organism>
<feature type="region of interest" description="Disordered" evidence="1">
    <location>
        <begin position="273"/>
        <end position="373"/>
    </location>
</feature>
<feature type="compositionally biased region" description="Polar residues" evidence="1">
    <location>
        <begin position="327"/>
        <end position="337"/>
    </location>
</feature>
<feature type="compositionally biased region" description="Basic residues" evidence="1">
    <location>
        <begin position="42"/>
        <end position="55"/>
    </location>
</feature>
<feature type="compositionally biased region" description="Basic and acidic residues" evidence="1">
    <location>
        <begin position="344"/>
        <end position="357"/>
    </location>
</feature>
<accession>A0AAV9RFP5</accession>
<feature type="compositionally biased region" description="Low complexity" evidence="1">
    <location>
        <begin position="1"/>
        <end position="11"/>
    </location>
</feature>
<keyword evidence="4" id="KW-1185">Reference proteome</keyword>
<dbReference type="Proteomes" id="UP001311232">
    <property type="component" value="Unassembled WGS sequence"/>
</dbReference>
<feature type="compositionally biased region" description="Gly residues" evidence="1">
    <location>
        <begin position="12"/>
        <end position="38"/>
    </location>
</feature>
<sequence>MVRAGSSSSSSSGGGGGEAGGAGGGGGGGGSSAGGSSSGSGRHGRSRQRSRKSRLSAKCPGGNKMSPSSKKVECFSPMLCHCKVACTNSTISLMFGCKKYRHHDEDSSPQEQSSPQLTEEAGGPELVQVAEKNLSQIENVHGYVTHAHISPMKVASLECIFDGSSSLGHFHSELPSPTPSTLYPHGEDSPLPSCSSNPYPPIQIRTFTRGLHIYSLFPPRLMSNTVFSDVSSGHLQHLCCRIVTQSAERTLCSHPFRFPSLCFALQLHGNAGDECRQRRTPTAEKGRRRSALNLLRDKDRCSEAFSNKPAPPLPPHSLQQEQEEAQRSNTLPPQQQHAELCVVRQEDGPPHHGHPEEDQTASPPSAEPRVPDDTTWTAWEPLVMILLGQNQAAASQKDLRKIFQTRPWLSLDELGNLFDPSRQRIGMIPICVIPVVESECGGSSHRLFMRRAEPPGPPLLLLTCAARRLINWLQTDEREVGSEEEEWFFDSLEVFLWHYRHQTVRSGSEGSNHHLLFNLQSGISSRKMTTHYLRQEFPSKALNSGEKRLLLLDPGLQESIAHLHPLQRQHAIELHRQQLQQQNPVQASLSTFTSCTVPASFRARSRFLNLRDSVKKSPTKSTAKVLSSRKQVPWIPFAFSKVLQLG</sequence>
<feature type="region of interest" description="Disordered" evidence="1">
    <location>
        <begin position="102"/>
        <end position="121"/>
    </location>
</feature>
<dbReference type="AlphaFoldDB" id="A0AAV9RFP5"/>
<comment type="caution">
    <text evidence="3">The sequence shown here is derived from an EMBL/GenBank/DDBJ whole genome shotgun (WGS) entry which is preliminary data.</text>
</comment>
<protein>
    <recommendedName>
        <fullName evidence="2">Disks large homologue 1 N-terminal PEST domain-containing protein</fullName>
    </recommendedName>
</protein>
<evidence type="ECO:0000313" key="4">
    <source>
        <dbReference type="Proteomes" id="UP001311232"/>
    </source>
</evidence>
<proteinExistence type="predicted"/>